<evidence type="ECO:0000256" key="3">
    <source>
        <dbReference type="ARBA" id="ARBA00012191"/>
    </source>
</evidence>
<proteinExistence type="evidence at transcript level"/>
<keyword evidence="9" id="KW-1278">Translocase</keyword>
<feature type="transmembrane region" description="Helical" evidence="14">
    <location>
        <begin position="1002"/>
        <end position="1019"/>
    </location>
</feature>
<evidence type="ECO:0000256" key="2">
    <source>
        <dbReference type="ARBA" id="ARBA00009726"/>
    </source>
</evidence>
<dbReference type="InterPro" id="IPR003593">
    <property type="entry name" value="AAA+_ATPase"/>
</dbReference>
<keyword evidence="6" id="KW-0677">Repeat</keyword>
<dbReference type="CDD" id="cd18579">
    <property type="entry name" value="ABC_6TM_ABCC_D1"/>
    <property type="match status" value="1"/>
</dbReference>
<feature type="transmembrane region" description="Helical" evidence="14">
    <location>
        <begin position="127"/>
        <end position="145"/>
    </location>
</feature>
<evidence type="ECO:0000259" key="15">
    <source>
        <dbReference type="PROSITE" id="PS50893"/>
    </source>
</evidence>
<feature type="transmembrane region" description="Helical" evidence="14">
    <location>
        <begin position="969"/>
        <end position="990"/>
    </location>
</feature>
<dbReference type="FunFam" id="3.40.50.300:FF:000508">
    <property type="entry name" value="ABC transporter C family member 5"/>
    <property type="match status" value="1"/>
</dbReference>
<dbReference type="FunFam" id="3.40.50.300:FF:000169">
    <property type="entry name" value="ABC transporter C family member 3"/>
    <property type="match status" value="1"/>
</dbReference>
<feature type="transmembrane region" description="Helical" evidence="14">
    <location>
        <begin position="929"/>
        <end position="957"/>
    </location>
</feature>
<evidence type="ECO:0000256" key="14">
    <source>
        <dbReference type="SAM" id="Phobius"/>
    </source>
</evidence>
<feature type="domain" description="ABC transmembrane type-1" evidence="16">
    <location>
        <begin position="935"/>
        <end position="1212"/>
    </location>
</feature>
<dbReference type="InterPro" id="IPR011527">
    <property type="entry name" value="ABC1_TM_dom"/>
</dbReference>
<feature type="transmembrane region" description="Helical" evidence="14">
    <location>
        <begin position="90"/>
        <end position="115"/>
    </location>
</feature>
<name>A0A856ZBB2_9MAGN</name>
<dbReference type="PANTHER" id="PTHR24223">
    <property type="entry name" value="ATP-BINDING CASSETTE SUB-FAMILY C"/>
    <property type="match status" value="1"/>
</dbReference>
<feature type="transmembrane region" description="Helical" evidence="14">
    <location>
        <begin position="45"/>
        <end position="67"/>
    </location>
</feature>
<feature type="transmembrane region" description="Helical" evidence="14">
    <location>
        <begin position="1160"/>
        <end position="1180"/>
    </location>
</feature>
<evidence type="ECO:0000256" key="6">
    <source>
        <dbReference type="ARBA" id="ARBA00022737"/>
    </source>
</evidence>
<comment type="catalytic activity">
    <reaction evidence="12">
        <text>ATP + H2O + xenobioticSide 1 = ADP + phosphate + xenobioticSide 2.</text>
        <dbReference type="EC" id="7.6.2.2"/>
    </reaction>
</comment>
<feature type="transmembrane region" description="Helical" evidence="14">
    <location>
        <begin position="1040"/>
        <end position="1060"/>
    </location>
</feature>
<dbReference type="InterPro" id="IPR036640">
    <property type="entry name" value="ABC1_TM_sf"/>
</dbReference>
<evidence type="ECO:0000256" key="9">
    <source>
        <dbReference type="ARBA" id="ARBA00022967"/>
    </source>
</evidence>
<dbReference type="SUPFAM" id="SSF90123">
    <property type="entry name" value="ABC transporter transmembrane region"/>
    <property type="match status" value="2"/>
</dbReference>
<dbReference type="GO" id="GO:0008559">
    <property type="term" value="F:ABC-type xenobiotic transporter activity"/>
    <property type="evidence" value="ECO:0007669"/>
    <property type="project" value="UniProtKB-EC"/>
</dbReference>
<feature type="transmembrane region" description="Helical" evidence="14">
    <location>
        <begin position="460"/>
        <end position="478"/>
    </location>
</feature>
<dbReference type="CDD" id="cd03250">
    <property type="entry name" value="ABCC_MRP_domain1"/>
    <property type="match status" value="1"/>
</dbReference>
<feature type="transmembrane region" description="Helical" evidence="14">
    <location>
        <begin position="1066"/>
        <end position="1084"/>
    </location>
</feature>
<keyword evidence="11 14" id="KW-0472">Membrane</keyword>
<feature type="transmembrane region" description="Helical" evidence="14">
    <location>
        <begin position="201"/>
        <end position="218"/>
    </location>
</feature>
<feature type="region of interest" description="Disordered" evidence="13">
    <location>
        <begin position="874"/>
        <end position="896"/>
    </location>
</feature>
<dbReference type="PROSITE" id="PS50893">
    <property type="entry name" value="ABC_TRANSPORTER_2"/>
    <property type="match status" value="2"/>
</dbReference>
<evidence type="ECO:0000256" key="10">
    <source>
        <dbReference type="ARBA" id="ARBA00022989"/>
    </source>
</evidence>
<comment type="similarity">
    <text evidence="2">Belongs to the ABC transporter superfamily. ABCC family. Conjugate transporter (TC 3.A.1.208) subfamily.</text>
</comment>
<dbReference type="SMART" id="SM00382">
    <property type="entry name" value="AAA"/>
    <property type="match status" value="2"/>
</dbReference>
<comment type="subcellular location">
    <subcellularLocation>
        <location evidence="1">Membrane</location>
        <topology evidence="1">Multi-pass membrane protein</topology>
    </subcellularLocation>
</comment>
<dbReference type="Pfam" id="PF00005">
    <property type="entry name" value="ABC_tran"/>
    <property type="match status" value="2"/>
</dbReference>
<evidence type="ECO:0000256" key="5">
    <source>
        <dbReference type="ARBA" id="ARBA00022692"/>
    </source>
</evidence>
<evidence type="ECO:0000256" key="4">
    <source>
        <dbReference type="ARBA" id="ARBA00022448"/>
    </source>
</evidence>
<dbReference type="EC" id="7.6.2.2" evidence="3"/>
<dbReference type="PANTHER" id="PTHR24223:SF362">
    <property type="entry name" value="ABC TRANSPORTER C FAMILY MEMBER 4"/>
    <property type="match status" value="1"/>
</dbReference>
<evidence type="ECO:0000256" key="12">
    <source>
        <dbReference type="ARBA" id="ARBA00034018"/>
    </source>
</evidence>
<feature type="domain" description="ABC transporter" evidence="15">
    <location>
        <begin position="632"/>
        <end position="855"/>
    </location>
</feature>
<feature type="transmembrane region" description="Helical" evidence="14">
    <location>
        <begin position="436"/>
        <end position="454"/>
    </location>
</feature>
<dbReference type="EMBL" id="MN640698">
    <property type="protein sequence ID" value="QGP74116.1"/>
    <property type="molecule type" value="mRNA"/>
</dbReference>
<dbReference type="Gene3D" id="1.20.1560.10">
    <property type="entry name" value="ABC transporter type 1, transmembrane domain"/>
    <property type="match status" value="2"/>
</dbReference>
<evidence type="ECO:0000259" key="16">
    <source>
        <dbReference type="PROSITE" id="PS50929"/>
    </source>
</evidence>
<dbReference type="InterPro" id="IPR027417">
    <property type="entry name" value="P-loop_NTPase"/>
</dbReference>
<feature type="transmembrane region" description="Helical" evidence="14">
    <location>
        <begin position="544"/>
        <end position="566"/>
    </location>
</feature>
<dbReference type="Gene3D" id="3.40.50.300">
    <property type="entry name" value="P-loop containing nucleotide triphosphate hydrolases"/>
    <property type="match status" value="2"/>
</dbReference>
<dbReference type="InterPro" id="IPR044726">
    <property type="entry name" value="ABCC_6TM_D2"/>
</dbReference>
<dbReference type="FunFam" id="1.20.1560.10:FF:000002">
    <property type="entry name" value="ABC transporter C family member 5"/>
    <property type="match status" value="1"/>
</dbReference>
<evidence type="ECO:0000256" key="13">
    <source>
        <dbReference type="SAM" id="MobiDB-lite"/>
    </source>
</evidence>
<feature type="transmembrane region" description="Helical" evidence="14">
    <location>
        <begin position="1192"/>
        <end position="1210"/>
    </location>
</feature>
<keyword evidence="4" id="KW-0813">Transport</keyword>
<dbReference type="PROSITE" id="PS00211">
    <property type="entry name" value="ABC_TRANSPORTER_1"/>
    <property type="match status" value="1"/>
</dbReference>
<evidence type="ECO:0000256" key="1">
    <source>
        <dbReference type="ARBA" id="ARBA00004141"/>
    </source>
</evidence>
<dbReference type="InterPro" id="IPR050173">
    <property type="entry name" value="ABC_transporter_C-like"/>
</dbReference>
<dbReference type="InterPro" id="IPR017871">
    <property type="entry name" value="ABC_transporter-like_CS"/>
</dbReference>
<dbReference type="GO" id="GO:0016887">
    <property type="term" value="F:ATP hydrolysis activity"/>
    <property type="evidence" value="ECO:0007669"/>
    <property type="project" value="InterPro"/>
</dbReference>
<keyword evidence="7" id="KW-0547">Nucleotide-binding</keyword>
<feature type="transmembrane region" description="Helical" evidence="14">
    <location>
        <begin position="356"/>
        <end position="373"/>
    </location>
</feature>
<evidence type="ECO:0000256" key="8">
    <source>
        <dbReference type="ARBA" id="ARBA00022840"/>
    </source>
</evidence>
<accession>A0A856ZBB2</accession>
<organism evidence="17">
    <name type="scientific">Sedum alfredii</name>
    <dbReference type="NCBI Taxonomy" id="439688"/>
    <lineage>
        <taxon>Eukaryota</taxon>
        <taxon>Viridiplantae</taxon>
        <taxon>Streptophyta</taxon>
        <taxon>Embryophyta</taxon>
        <taxon>Tracheophyta</taxon>
        <taxon>Spermatophyta</taxon>
        <taxon>Magnoliopsida</taxon>
        <taxon>eudicotyledons</taxon>
        <taxon>Gunneridae</taxon>
        <taxon>Pentapetalae</taxon>
        <taxon>Saxifragales</taxon>
        <taxon>Crassulaceae</taxon>
        <taxon>Sedum</taxon>
    </lineage>
</organism>
<feature type="domain" description="ABC transmembrane type-1" evidence="16">
    <location>
        <begin position="319"/>
        <end position="599"/>
    </location>
</feature>
<dbReference type="CDD" id="cd03244">
    <property type="entry name" value="ABCC_MRP_domain2"/>
    <property type="match status" value="1"/>
</dbReference>
<dbReference type="InterPro" id="IPR003439">
    <property type="entry name" value="ABC_transporter-like_ATP-bd"/>
</dbReference>
<keyword evidence="10 14" id="KW-1133">Transmembrane helix</keyword>
<dbReference type="GO" id="GO:0005524">
    <property type="term" value="F:ATP binding"/>
    <property type="evidence" value="ECO:0007669"/>
    <property type="project" value="UniProtKB-KW"/>
</dbReference>
<feature type="transmembrane region" description="Helical" evidence="14">
    <location>
        <begin position="318"/>
        <end position="336"/>
    </location>
</feature>
<dbReference type="Pfam" id="PF00664">
    <property type="entry name" value="ABC_membrane"/>
    <property type="match status" value="2"/>
</dbReference>
<evidence type="ECO:0000256" key="7">
    <source>
        <dbReference type="ARBA" id="ARBA00022741"/>
    </source>
</evidence>
<feature type="domain" description="ABC transporter" evidence="15">
    <location>
        <begin position="1249"/>
        <end position="1483"/>
    </location>
</feature>
<dbReference type="FunFam" id="1.20.1560.10:FF:000003">
    <property type="entry name" value="ABC transporter C family member 10"/>
    <property type="match status" value="1"/>
</dbReference>
<reference evidence="17" key="1">
    <citation type="submission" date="2019-11" db="EMBL/GenBank/DDBJ databases">
        <title>Identification and functional characterization of ABCC transporters in Sedum alfredii Hance.</title>
        <authorList>
            <person name="Liu M."/>
        </authorList>
    </citation>
    <scope>NUCLEOTIDE SEQUENCE</scope>
</reference>
<keyword evidence="5 14" id="KW-0812">Transmembrane</keyword>
<dbReference type="CDD" id="cd18580">
    <property type="entry name" value="ABC_6TM_ABCC_D2"/>
    <property type="match status" value="1"/>
</dbReference>
<sequence length="1521" mass="170518">MPASVFWFTDISCSTSVINSSDASSSSTTLQWLAFLLLSPCPQRIILTSIHTSLLLLLFSFALHKLFNSTPDLSVHKHSRNNAPIVRTDFLFKLTLVSTVLLCLVYSVLSAVSFARISGSSWILADAFFWMIQGLTQLVIGVLIAHKKRIQTVTHPTSLRIYWFVNFVFTSLFTAAAIVRLITHQSGRQTGLEVDLGTDDIVSVAVFPLVVVLLIAAIRGCSGITISGELHEPLLLEKENVTGFANANIVSKTFWLWINPLLSKGYKEPLKFDDVPALSPEHRAETMSLLFESHWPRHTEKCTHPVRTTLFRCFWKEILFTAIWGLIKSSVMYVGPVLIQDFVDFTSGERSSSFEGYYLVLVLLLAKFVEVLSSHQYNFNSQKIGMLIRSTLITSSYKKGLRLTCSARQDHGIGQIVNYMAVDAQQLSDMMMQLHSIWLTPLQIVVALVILYGYLGVAAVTAILGIIGVIIIVVFGSHRDNRFQYHIMKSRDSRLKATTELLNYMRVIKFQAWEDHFNKRILAIRAAEFEWLTNFMYSIATNIVILWGAPLIISTITFGAAILLGVKLDAGTVFTATSVFKILEEPIRNFPQSMISISQAVISLNRLDHYMLSKELVADAVERHDIDGGVAVEIRDAEFSWDDDGTNIVLQKINLVIKNGELAAVVGAVGSGKSSLLAAILGEMHKASGKVRVCGSTAYVGQTSWIQNGTIEENILFGLPMNRDRYNDVIQVCCLEKDFETMDHGDQTEIGERGINLSGGQKQRIQLARAVYQDCDIYLLDDVFSAVDAHTGSEIFKECVRGILKDKTVILVTHQVDFLHNVDHILVMRDGMIVQSGKYTEVMESGVDFKALVTAHESSMELVEMGTKAMSEERLSSPKLPHSSAEVNGESHSLKPVKSKEGSKLIKEEERETGRISTNVYKLYCTEAYGWWGVAAVLFLTLVWQGSLMAGDYWLAYQTAAERVFNPSVFIQVYALIAAISFVLIFFRTFFVTRVGLKTADIYFSQILISILHAPMSFFDTTPSGRILSRASADQTNVDVFIPFFMSIMIALYITLLSITIITCQYAWPSVFLLIPLGFLIMWYRGYYLSTSREITRLDSITKAPIIHHFSETIAGVVTIRCFKKQERFTQENVKRVNENLRMDFHNNGANEWLGFRLEMLGSIILCVSTLFMILLPSSIIKPENVGLSLSYGLSLSGMLFFAVLMSCMIENRMVSVERLKQFTDIPSEAAWRMKDNAPPPNWPSHGAVQLKNLQVRYRSNTPLVLKGITLSIEGGEKIGVVGRTGSGKSTLVQVLFRLIEPSSGKILVDGIDISTLGLHDLRSRFGIIPQEPVLFEGTIRSNIDPIRQYSEDEIWKSLERCQLKNVVASKPEKLDAIVTDNGDNWSVGQRQLLCLGRVMLKRSRLLVMDEATASVDSKTDAVIQKIIREDFGSCTIISIAHRIPTVMDCDRVLVVDAGLAKEFDSPSRCLNGRRCLRHWSRNMRIDLRVFRSARLTGRSLMTRPESNRRGTKEVYCQLMI</sequence>
<feature type="transmembrane region" description="Helical" evidence="14">
    <location>
        <begin position="161"/>
        <end position="181"/>
    </location>
</feature>
<protein>
    <recommendedName>
        <fullName evidence="3">ABC-type xenobiotic transporter</fullName>
        <ecNumber evidence="3">7.6.2.2</ecNumber>
    </recommendedName>
</protein>
<dbReference type="GO" id="GO:0016020">
    <property type="term" value="C:membrane"/>
    <property type="evidence" value="ECO:0007669"/>
    <property type="project" value="UniProtKB-SubCell"/>
</dbReference>
<dbReference type="PROSITE" id="PS50929">
    <property type="entry name" value="ABC_TM1F"/>
    <property type="match status" value="2"/>
</dbReference>
<evidence type="ECO:0000256" key="11">
    <source>
        <dbReference type="ARBA" id="ARBA00023136"/>
    </source>
</evidence>
<keyword evidence="8" id="KW-0067">ATP-binding</keyword>
<evidence type="ECO:0000313" key="17">
    <source>
        <dbReference type="EMBL" id="QGP74116.1"/>
    </source>
</evidence>
<dbReference type="InterPro" id="IPR044746">
    <property type="entry name" value="ABCC_6TM_D1"/>
</dbReference>
<dbReference type="SUPFAM" id="SSF52540">
    <property type="entry name" value="P-loop containing nucleoside triphosphate hydrolases"/>
    <property type="match status" value="2"/>
</dbReference>